<sequence>MSQLCRGCYRKHPTKLHVSVIKRAMVDRTNRSPPTRNNRSSRGMLATHLEKLRATAAQLLGKDTVGGCSPECAETAWIGRIRASPTAWALFERRFVEGRRSAQETTPQAEVRSRAGPPGRVPPRRGRFQPGSIRINCRI</sequence>
<name>A0A6G0ZMV6_APHCR</name>
<dbReference type="OrthoDB" id="6629855at2759"/>
<accession>A0A6G0ZMV6</accession>
<gene>
    <name evidence="2" type="ORF">FWK35_00000004</name>
</gene>
<dbReference type="AlphaFoldDB" id="A0A6G0ZMV6"/>
<evidence type="ECO:0000256" key="1">
    <source>
        <dbReference type="SAM" id="MobiDB-lite"/>
    </source>
</evidence>
<keyword evidence="3" id="KW-1185">Reference proteome</keyword>
<reference evidence="2 3" key="1">
    <citation type="submission" date="2019-08" db="EMBL/GenBank/DDBJ databases">
        <title>Whole genome of Aphis craccivora.</title>
        <authorList>
            <person name="Voronova N.V."/>
            <person name="Shulinski R.S."/>
            <person name="Bandarenka Y.V."/>
            <person name="Zhorov D.G."/>
            <person name="Warner D."/>
        </authorList>
    </citation>
    <scope>NUCLEOTIDE SEQUENCE [LARGE SCALE GENOMIC DNA]</scope>
    <source>
        <strain evidence="2">180601</strain>
        <tissue evidence="2">Whole Body</tissue>
    </source>
</reference>
<organism evidence="2 3">
    <name type="scientific">Aphis craccivora</name>
    <name type="common">Cowpea aphid</name>
    <dbReference type="NCBI Taxonomy" id="307492"/>
    <lineage>
        <taxon>Eukaryota</taxon>
        <taxon>Metazoa</taxon>
        <taxon>Ecdysozoa</taxon>
        <taxon>Arthropoda</taxon>
        <taxon>Hexapoda</taxon>
        <taxon>Insecta</taxon>
        <taxon>Pterygota</taxon>
        <taxon>Neoptera</taxon>
        <taxon>Paraneoptera</taxon>
        <taxon>Hemiptera</taxon>
        <taxon>Sternorrhyncha</taxon>
        <taxon>Aphidomorpha</taxon>
        <taxon>Aphidoidea</taxon>
        <taxon>Aphididae</taxon>
        <taxon>Aphidini</taxon>
        <taxon>Aphis</taxon>
        <taxon>Aphis</taxon>
    </lineage>
</organism>
<comment type="caution">
    <text evidence="2">The sequence shown here is derived from an EMBL/GenBank/DDBJ whole genome shotgun (WGS) entry which is preliminary data.</text>
</comment>
<dbReference type="EMBL" id="VUJU01000212">
    <property type="protein sequence ID" value="KAF0772131.1"/>
    <property type="molecule type" value="Genomic_DNA"/>
</dbReference>
<evidence type="ECO:0000313" key="3">
    <source>
        <dbReference type="Proteomes" id="UP000478052"/>
    </source>
</evidence>
<dbReference type="Proteomes" id="UP000478052">
    <property type="component" value="Unassembled WGS sequence"/>
</dbReference>
<protein>
    <submittedName>
        <fullName evidence="2">Putative global transcription activator SNF2L2</fullName>
    </submittedName>
</protein>
<proteinExistence type="predicted"/>
<evidence type="ECO:0000313" key="2">
    <source>
        <dbReference type="EMBL" id="KAF0772131.1"/>
    </source>
</evidence>
<feature type="region of interest" description="Disordered" evidence="1">
    <location>
        <begin position="99"/>
        <end position="130"/>
    </location>
</feature>